<feature type="chain" id="PRO_5013062765" evidence="1">
    <location>
        <begin position="16"/>
        <end position="232"/>
    </location>
</feature>
<evidence type="ECO:0000313" key="3">
    <source>
        <dbReference type="Proteomes" id="UP000076532"/>
    </source>
</evidence>
<feature type="signal peptide" evidence="1">
    <location>
        <begin position="1"/>
        <end position="15"/>
    </location>
</feature>
<dbReference type="AlphaFoldDB" id="A0A165YE25"/>
<evidence type="ECO:0000313" key="2">
    <source>
        <dbReference type="EMBL" id="KZP09463.1"/>
    </source>
</evidence>
<reference evidence="2 3" key="1">
    <citation type="journal article" date="2016" name="Mol. Biol. Evol.">
        <title>Comparative Genomics of Early-Diverging Mushroom-Forming Fungi Provides Insights into the Origins of Lignocellulose Decay Capabilities.</title>
        <authorList>
            <person name="Nagy L.G."/>
            <person name="Riley R."/>
            <person name="Tritt A."/>
            <person name="Adam C."/>
            <person name="Daum C."/>
            <person name="Floudas D."/>
            <person name="Sun H."/>
            <person name="Yadav J.S."/>
            <person name="Pangilinan J."/>
            <person name="Larsson K.H."/>
            <person name="Matsuura K."/>
            <person name="Barry K."/>
            <person name="Labutti K."/>
            <person name="Kuo R."/>
            <person name="Ohm R.A."/>
            <person name="Bhattacharya S.S."/>
            <person name="Shirouzu T."/>
            <person name="Yoshinaga Y."/>
            <person name="Martin F.M."/>
            <person name="Grigoriev I.V."/>
            <person name="Hibbett D.S."/>
        </authorList>
    </citation>
    <scope>NUCLEOTIDE SEQUENCE [LARGE SCALE GENOMIC DNA]</scope>
    <source>
        <strain evidence="2 3">CBS 109695</strain>
    </source>
</reference>
<proteinExistence type="predicted"/>
<protein>
    <submittedName>
        <fullName evidence="2">Uncharacterized protein</fullName>
    </submittedName>
</protein>
<keyword evidence="3" id="KW-1185">Reference proteome</keyword>
<gene>
    <name evidence="2" type="ORF">FIBSPDRAFT_900479</name>
</gene>
<name>A0A165YE25_9AGAM</name>
<accession>A0A165YE25</accession>
<dbReference type="Proteomes" id="UP000076532">
    <property type="component" value="Unassembled WGS sequence"/>
</dbReference>
<dbReference type="OrthoDB" id="2798109at2759"/>
<organism evidence="2 3">
    <name type="scientific">Athelia psychrophila</name>
    <dbReference type="NCBI Taxonomy" id="1759441"/>
    <lineage>
        <taxon>Eukaryota</taxon>
        <taxon>Fungi</taxon>
        <taxon>Dikarya</taxon>
        <taxon>Basidiomycota</taxon>
        <taxon>Agaricomycotina</taxon>
        <taxon>Agaricomycetes</taxon>
        <taxon>Agaricomycetidae</taxon>
        <taxon>Atheliales</taxon>
        <taxon>Atheliaceae</taxon>
        <taxon>Athelia</taxon>
    </lineage>
</organism>
<keyword evidence="1" id="KW-0732">Signal</keyword>
<dbReference type="EMBL" id="KV417699">
    <property type="protein sequence ID" value="KZP09463.1"/>
    <property type="molecule type" value="Genomic_DNA"/>
</dbReference>
<sequence length="232" mass="25928">MRMNLTFLTLGKSSALVILFPPSTSIKQQNCLALPLQETFCKETDTIVKHLHPVGLSTNIYTLKFTREGNYPIAGTALPIDENKPEDDSEVKIDTSEVTRAIAISCAQLGLHLESQKYVVWGTENGRILLVKDLWADATNSEPKDTSVCPLGSHGHRGHVHIIDSSCMAYWGESSHQILLYPHMYHQSQVPIQQQDLRLKGVGFAAQNVILDFGNTWAQIQLFTHTNLQIYT</sequence>
<evidence type="ECO:0000256" key="1">
    <source>
        <dbReference type="SAM" id="SignalP"/>
    </source>
</evidence>